<dbReference type="InterPro" id="IPR003661">
    <property type="entry name" value="HisK_dim/P_dom"/>
</dbReference>
<keyword evidence="11" id="KW-0472">Membrane</keyword>
<dbReference type="PROSITE" id="PS50109">
    <property type="entry name" value="HIS_KIN"/>
    <property type="match status" value="1"/>
</dbReference>
<proteinExistence type="predicted"/>
<evidence type="ECO:0000259" key="12">
    <source>
        <dbReference type="PROSITE" id="PS50109"/>
    </source>
</evidence>
<evidence type="ECO:0000256" key="3">
    <source>
        <dbReference type="ARBA" id="ARBA00012438"/>
    </source>
</evidence>
<evidence type="ECO:0000256" key="10">
    <source>
        <dbReference type="SAM" id="MobiDB-lite"/>
    </source>
</evidence>
<dbReference type="Gene3D" id="3.30.565.10">
    <property type="entry name" value="Histidine kinase-like ATPase, C-terminal domain"/>
    <property type="match status" value="1"/>
</dbReference>
<name>A0ABV2L483_9HYPH</name>
<dbReference type="SUPFAM" id="SSF158472">
    <property type="entry name" value="HAMP domain-like"/>
    <property type="match status" value="1"/>
</dbReference>
<keyword evidence="7 14" id="KW-0418">Kinase</keyword>
<dbReference type="SMART" id="SM00387">
    <property type="entry name" value="HATPase_c"/>
    <property type="match status" value="1"/>
</dbReference>
<dbReference type="SUPFAM" id="SSF47384">
    <property type="entry name" value="Homodimeric domain of signal transducing histidine kinase"/>
    <property type="match status" value="1"/>
</dbReference>
<evidence type="ECO:0000313" key="14">
    <source>
        <dbReference type="EMBL" id="MET3692649.1"/>
    </source>
</evidence>
<dbReference type="PANTHER" id="PTHR42878:SF7">
    <property type="entry name" value="SENSOR HISTIDINE KINASE GLRK"/>
    <property type="match status" value="1"/>
</dbReference>
<dbReference type="PRINTS" id="PR00344">
    <property type="entry name" value="BCTRLSENSOR"/>
</dbReference>
<keyword evidence="5" id="KW-0808">Transferase</keyword>
<evidence type="ECO:0000256" key="11">
    <source>
        <dbReference type="SAM" id="Phobius"/>
    </source>
</evidence>
<dbReference type="CDD" id="cd00082">
    <property type="entry name" value="HisKA"/>
    <property type="match status" value="1"/>
</dbReference>
<keyword evidence="11" id="KW-1133">Transmembrane helix</keyword>
<dbReference type="CDD" id="cd00075">
    <property type="entry name" value="HATPase"/>
    <property type="match status" value="1"/>
</dbReference>
<evidence type="ECO:0000256" key="4">
    <source>
        <dbReference type="ARBA" id="ARBA00022553"/>
    </source>
</evidence>
<dbReference type="Pfam" id="PF02518">
    <property type="entry name" value="HATPase_c"/>
    <property type="match status" value="1"/>
</dbReference>
<feature type="domain" description="Histidine kinase" evidence="12">
    <location>
        <begin position="305"/>
        <end position="526"/>
    </location>
</feature>
<dbReference type="RefSeq" id="WP_238277769.1">
    <property type="nucleotide sequence ID" value="NZ_BPQL01000025.1"/>
</dbReference>
<dbReference type="PANTHER" id="PTHR42878">
    <property type="entry name" value="TWO-COMPONENT HISTIDINE KINASE"/>
    <property type="match status" value="1"/>
</dbReference>
<feature type="region of interest" description="Disordered" evidence="10">
    <location>
        <begin position="529"/>
        <end position="550"/>
    </location>
</feature>
<evidence type="ECO:0000259" key="13">
    <source>
        <dbReference type="PROSITE" id="PS50885"/>
    </source>
</evidence>
<dbReference type="InterPro" id="IPR036097">
    <property type="entry name" value="HisK_dim/P_sf"/>
</dbReference>
<dbReference type="Pfam" id="PF00512">
    <property type="entry name" value="HisKA"/>
    <property type="match status" value="1"/>
</dbReference>
<dbReference type="Gene3D" id="6.10.340.10">
    <property type="match status" value="1"/>
</dbReference>
<comment type="caution">
    <text evidence="14">The sequence shown here is derived from an EMBL/GenBank/DDBJ whole genome shotgun (WGS) entry which is preliminary data.</text>
</comment>
<accession>A0ABV2L483</accession>
<dbReference type="EMBL" id="JBEPMM010000005">
    <property type="protein sequence ID" value="MET3692649.1"/>
    <property type="molecule type" value="Genomic_DNA"/>
</dbReference>
<keyword evidence="9" id="KW-0902">Two-component regulatory system</keyword>
<dbReference type="Proteomes" id="UP001549145">
    <property type="component" value="Unassembled WGS sequence"/>
</dbReference>
<evidence type="ECO:0000256" key="5">
    <source>
        <dbReference type="ARBA" id="ARBA00022679"/>
    </source>
</evidence>
<dbReference type="InterPro" id="IPR003660">
    <property type="entry name" value="HAMP_dom"/>
</dbReference>
<feature type="transmembrane region" description="Helical" evidence="11">
    <location>
        <begin position="189"/>
        <end position="208"/>
    </location>
</feature>
<keyword evidence="11" id="KW-0812">Transmembrane</keyword>
<keyword evidence="6" id="KW-0547">Nucleotide-binding</keyword>
<keyword evidence="15" id="KW-1185">Reference proteome</keyword>
<evidence type="ECO:0000256" key="1">
    <source>
        <dbReference type="ARBA" id="ARBA00000085"/>
    </source>
</evidence>
<dbReference type="SMART" id="SM00304">
    <property type="entry name" value="HAMP"/>
    <property type="match status" value="1"/>
</dbReference>
<evidence type="ECO:0000256" key="7">
    <source>
        <dbReference type="ARBA" id="ARBA00022777"/>
    </source>
</evidence>
<feature type="domain" description="HAMP" evidence="13">
    <location>
        <begin position="213"/>
        <end position="265"/>
    </location>
</feature>
<evidence type="ECO:0000256" key="8">
    <source>
        <dbReference type="ARBA" id="ARBA00022840"/>
    </source>
</evidence>
<dbReference type="CDD" id="cd06225">
    <property type="entry name" value="HAMP"/>
    <property type="match status" value="1"/>
</dbReference>
<reference evidence="14 15" key="1">
    <citation type="submission" date="2024-06" db="EMBL/GenBank/DDBJ databases">
        <title>Genomic Encyclopedia of Type Strains, Phase IV (KMG-IV): sequencing the most valuable type-strain genomes for metagenomic binning, comparative biology and taxonomic classification.</title>
        <authorList>
            <person name="Goeker M."/>
        </authorList>
    </citation>
    <scope>NUCLEOTIDE SEQUENCE [LARGE SCALE GENOMIC DNA]</scope>
    <source>
        <strain evidence="14 15">DSM 21331</strain>
    </source>
</reference>
<comment type="catalytic activity">
    <reaction evidence="1">
        <text>ATP + protein L-histidine = ADP + protein N-phospho-L-histidine.</text>
        <dbReference type="EC" id="2.7.13.3"/>
    </reaction>
</comment>
<evidence type="ECO:0000313" key="15">
    <source>
        <dbReference type="Proteomes" id="UP001549145"/>
    </source>
</evidence>
<comment type="subcellular location">
    <subcellularLocation>
        <location evidence="2">Membrane</location>
    </subcellularLocation>
</comment>
<dbReference type="Gene3D" id="1.10.287.130">
    <property type="match status" value="1"/>
</dbReference>
<evidence type="ECO:0000256" key="2">
    <source>
        <dbReference type="ARBA" id="ARBA00004370"/>
    </source>
</evidence>
<dbReference type="EC" id="2.7.13.3" evidence="3"/>
<dbReference type="InterPro" id="IPR004358">
    <property type="entry name" value="Sig_transdc_His_kin-like_C"/>
</dbReference>
<keyword evidence="8" id="KW-0067">ATP-binding</keyword>
<dbReference type="InterPro" id="IPR005467">
    <property type="entry name" value="His_kinase_dom"/>
</dbReference>
<dbReference type="Pfam" id="PF00672">
    <property type="entry name" value="HAMP"/>
    <property type="match status" value="1"/>
</dbReference>
<sequence length="550" mass="58894">MRSLKVRFALLLGGTALLVILAALGVLASIGAAERTIDRTLAAQGRLELLVELSGRMTQYGLAALEAVSNPDAQPEGLAVARANVDRALGAVDEALGRSIAVSNDPLDRTQYAARTRPLAQLRSARAVLDRQVSQVLRQSDDESRKAAIRGALNGFGAMTGQPLSFLIEVERRSMIAGSDAARDLSGTLRIASLAAVAFALAVVLLLYRMVTRPVLARIETVRRAAGAVGRGELDTRLSVATRDELGLLVANFNRMAARLARREGRLAADRAALEDTVAARTLDLRAANTRLEAVDRSRRRFFADVSHELRTPLTVILGECDIAARSAGRRADSGPGVDFGPVFATIRKRALRLQRRVEDLLRVARSESGQIELDRRPVNALPILADAVDGMASEAARRRVALGLAPATDDPMLLADREWLRQMIESLIDNALRHATGLTGVSVVLARPDADRVEITVTDDGPGFPGSGEDLFERFRRESPSGEAGFGIGLALARWVVERHDGVIRLRSGPGGRGAQVALELPVLGSPEAAPKPVIRQDDPDGVAKESVA</sequence>
<dbReference type="InterPro" id="IPR050351">
    <property type="entry name" value="BphY/WalK/GraS-like"/>
</dbReference>
<keyword evidence="4" id="KW-0597">Phosphoprotein</keyword>
<organism evidence="14 15">
    <name type="scientific">Methylobacterium goesingense</name>
    <dbReference type="NCBI Taxonomy" id="243690"/>
    <lineage>
        <taxon>Bacteria</taxon>
        <taxon>Pseudomonadati</taxon>
        <taxon>Pseudomonadota</taxon>
        <taxon>Alphaproteobacteria</taxon>
        <taxon>Hyphomicrobiales</taxon>
        <taxon>Methylobacteriaceae</taxon>
        <taxon>Methylobacterium</taxon>
    </lineage>
</organism>
<evidence type="ECO:0000256" key="6">
    <source>
        <dbReference type="ARBA" id="ARBA00022741"/>
    </source>
</evidence>
<protein>
    <recommendedName>
        <fullName evidence="3">histidine kinase</fullName>
        <ecNumber evidence="3">2.7.13.3</ecNumber>
    </recommendedName>
</protein>
<evidence type="ECO:0000256" key="9">
    <source>
        <dbReference type="ARBA" id="ARBA00023012"/>
    </source>
</evidence>
<gene>
    <name evidence="14" type="ORF">ABID43_002189</name>
</gene>
<feature type="compositionally biased region" description="Basic and acidic residues" evidence="10">
    <location>
        <begin position="536"/>
        <end position="550"/>
    </location>
</feature>
<dbReference type="GO" id="GO:0016301">
    <property type="term" value="F:kinase activity"/>
    <property type="evidence" value="ECO:0007669"/>
    <property type="project" value="UniProtKB-KW"/>
</dbReference>
<dbReference type="InterPro" id="IPR003594">
    <property type="entry name" value="HATPase_dom"/>
</dbReference>
<dbReference type="InterPro" id="IPR036890">
    <property type="entry name" value="HATPase_C_sf"/>
</dbReference>
<dbReference type="PROSITE" id="PS50885">
    <property type="entry name" value="HAMP"/>
    <property type="match status" value="1"/>
</dbReference>
<dbReference type="SMART" id="SM00388">
    <property type="entry name" value="HisKA"/>
    <property type="match status" value="1"/>
</dbReference>
<dbReference type="SUPFAM" id="SSF55874">
    <property type="entry name" value="ATPase domain of HSP90 chaperone/DNA topoisomerase II/histidine kinase"/>
    <property type="match status" value="1"/>
</dbReference>